<organism evidence="1 2">
    <name type="scientific">Tenacibaculum adriaticum</name>
    <dbReference type="NCBI Taxonomy" id="413713"/>
    <lineage>
        <taxon>Bacteria</taxon>
        <taxon>Pseudomonadati</taxon>
        <taxon>Bacteroidota</taxon>
        <taxon>Flavobacteriia</taxon>
        <taxon>Flavobacteriales</taxon>
        <taxon>Flavobacteriaceae</taxon>
        <taxon>Tenacibaculum</taxon>
    </lineage>
</organism>
<proteinExistence type="predicted"/>
<sequence>MGNRNNNTYNNGNYKPKSGCKIVEPYKKGEGVFIVGFKLFDGVMRNVKIFQTKNDRKNYQGKTVKAQISSDIVKSGSGKKWVQVTMTMEAPFKETLFANGLMDLSNHKVYFKDLNWIVNPKASNGGYIGKHISKNYN</sequence>
<comment type="caution">
    <text evidence="1">The sequence shown here is derived from an EMBL/GenBank/DDBJ whole genome shotgun (WGS) entry which is preliminary data.</text>
</comment>
<evidence type="ECO:0000313" key="2">
    <source>
        <dbReference type="Proteomes" id="UP000323136"/>
    </source>
</evidence>
<accession>A0A5S5DVX4</accession>
<gene>
    <name evidence="1" type="ORF">C7447_102250</name>
</gene>
<dbReference type="OrthoDB" id="1360000at2"/>
<name>A0A5S5DVX4_9FLAO</name>
<keyword evidence="2" id="KW-1185">Reference proteome</keyword>
<reference evidence="1 2" key="1">
    <citation type="submission" date="2019-07" db="EMBL/GenBank/DDBJ databases">
        <title>Genomic Encyclopedia of Type Strains, Phase IV (KMG-IV): sequencing the most valuable type-strain genomes for metagenomic binning, comparative biology and taxonomic classification.</title>
        <authorList>
            <person name="Goeker M."/>
        </authorList>
    </citation>
    <scope>NUCLEOTIDE SEQUENCE [LARGE SCALE GENOMIC DNA]</scope>
    <source>
        <strain evidence="1 2">DSM 18961</strain>
    </source>
</reference>
<dbReference type="EMBL" id="VNIA01000002">
    <property type="protein sequence ID" value="TYP98932.1"/>
    <property type="molecule type" value="Genomic_DNA"/>
</dbReference>
<dbReference type="Proteomes" id="UP000323136">
    <property type="component" value="Unassembled WGS sequence"/>
</dbReference>
<dbReference type="AlphaFoldDB" id="A0A5S5DVX4"/>
<dbReference type="RefSeq" id="WP_148869734.1">
    <property type="nucleotide sequence ID" value="NZ_VNIA01000002.1"/>
</dbReference>
<evidence type="ECO:0000313" key="1">
    <source>
        <dbReference type="EMBL" id="TYP98932.1"/>
    </source>
</evidence>
<protein>
    <submittedName>
        <fullName evidence="1">Uncharacterized protein</fullName>
    </submittedName>
</protein>